<evidence type="ECO:0000256" key="6">
    <source>
        <dbReference type="SAM" id="Phobius"/>
    </source>
</evidence>
<dbReference type="CDD" id="cd00077">
    <property type="entry name" value="HDc"/>
    <property type="match status" value="1"/>
</dbReference>
<feature type="transmembrane region" description="Helical" evidence="6">
    <location>
        <begin position="62"/>
        <end position="80"/>
    </location>
</feature>
<evidence type="ECO:0000256" key="2">
    <source>
        <dbReference type="ARBA" id="ARBA00022801"/>
    </source>
</evidence>
<comment type="caution">
    <text evidence="8">The sequence shown here is derived from an EMBL/GenBank/DDBJ whole genome shotgun (WGS) entry which is preliminary data.</text>
</comment>
<feature type="binding site" evidence="4">
    <location>
        <position position="560"/>
    </location>
    <ligand>
        <name>AMP</name>
        <dbReference type="ChEBI" id="CHEBI:456215"/>
    </ligand>
</feature>
<evidence type="ECO:0000256" key="4">
    <source>
        <dbReference type="PIRSR" id="PIRSR623088-2"/>
    </source>
</evidence>
<dbReference type="GO" id="GO:0007165">
    <property type="term" value="P:signal transduction"/>
    <property type="evidence" value="ECO:0007669"/>
    <property type="project" value="InterPro"/>
</dbReference>
<dbReference type="GO" id="GO:0004114">
    <property type="term" value="F:3',5'-cyclic-nucleotide phosphodiesterase activity"/>
    <property type="evidence" value="ECO:0007669"/>
    <property type="project" value="InterPro"/>
</dbReference>
<evidence type="ECO:0000313" key="8">
    <source>
        <dbReference type="EMBL" id="OMJ93250.1"/>
    </source>
</evidence>
<keyword evidence="2" id="KW-0378">Hydrolase</keyword>
<protein>
    <recommendedName>
        <fullName evidence="7">PDEase domain-containing protein</fullName>
    </recommendedName>
</protein>
<feature type="binding site" evidence="4">
    <location>
        <position position="509"/>
    </location>
    <ligand>
        <name>AMP</name>
        <dbReference type="ChEBI" id="CHEBI:456215"/>
    </ligand>
</feature>
<feature type="transmembrane region" description="Helical" evidence="6">
    <location>
        <begin position="28"/>
        <end position="50"/>
    </location>
</feature>
<dbReference type="InterPro" id="IPR023088">
    <property type="entry name" value="PDEase"/>
</dbReference>
<dbReference type="InterPro" id="IPR002073">
    <property type="entry name" value="PDEase_catalytic_dom"/>
</dbReference>
<dbReference type="GO" id="GO:0046872">
    <property type="term" value="F:metal ion binding"/>
    <property type="evidence" value="ECO:0007669"/>
    <property type="project" value="UniProtKB-KW"/>
</dbReference>
<organism evidence="8 9">
    <name type="scientific">Stentor coeruleus</name>
    <dbReference type="NCBI Taxonomy" id="5963"/>
    <lineage>
        <taxon>Eukaryota</taxon>
        <taxon>Sar</taxon>
        <taxon>Alveolata</taxon>
        <taxon>Ciliophora</taxon>
        <taxon>Postciliodesmatophora</taxon>
        <taxon>Heterotrichea</taxon>
        <taxon>Heterotrichida</taxon>
        <taxon>Stentoridae</taxon>
        <taxon>Stentor</taxon>
    </lineage>
</organism>
<dbReference type="PRINTS" id="PR00387">
    <property type="entry name" value="PDIESTERASE1"/>
</dbReference>
<keyword evidence="6" id="KW-1133">Transmembrane helix</keyword>
<dbReference type="OrthoDB" id="302125at2759"/>
<keyword evidence="1 5" id="KW-0479">Metal-binding</keyword>
<reference evidence="8 9" key="1">
    <citation type="submission" date="2016-11" db="EMBL/GenBank/DDBJ databases">
        <title>The macronuclear genome of Stentor coeruleus: a giant cell with tiny introns.</title>
        <authorList>
            <person name="Slabodnick M."/>
            <person name="Ruby J.G."/>
            <person name="Reiff S.B."/>
            <person name="Swart E.C."/>
            <person name="Gosai S."/>
            <person name="Prabakaran S."/>
            <person name="Witkowska E."/>
            <person name="Larue G.E."/>
            <person name="Fisher S."/>
            <person name="Freeman R.M."/>
            <person name="Gunawardena J."/>
            <person name="Chu W."/>
            <person name="Stover N.A."/>
            <person name="Gregory B.D."/>
            <person name="Nowacki M."/>
            <person name="Derisi J."/>
            <person name="Roy S.W."/>
            <person name="Marshall W.F."/>
            <person name="Sood P."/>
        </authorList>
    </citation>
    <scope>NUCLEOTIDE SEQUENCE [LARGE SCALE GENOMIC DNA]</scope>
    <source>
        <strain evidence="8">WM001</strain>
    </source>
</reference>
<proteinExistence type="predicted"/>
<accession>A0A1R2CW87</accession>
<feature type="binding site" evidence="4">
    <location>
        <position position="397"/>
    </location>
    <ligand>
        <name>AMP</name>
        <dbReference type="ChEBI" id="CHEBI:456215"/>
    </ligand>
</feature>
<dbReference type="PROSITE" id="PS51845">
    <property type="entry name" value="PDEASE_I_2"/>
    <property type="match status" value="1"/>
</dbReference>
<name>A0A1R2CW87_9CILI</name>
<feature type="binding site" evidence="4">
    <location>
        <begin position="356"/>
        <end position="360"/>
    </location>
    <ligand>
        <name>AMP</name>
        <dbReference type="ChEBI" id="CHEBI:456215"/>
    </ligand>
</feature>
<feature type="domain" description="PDEase" evidence="7">
    <location>
        <begin position="277"/>
        <end position="606"/>
    </location>
</feature>
<feature type="binding site" evidence="5">
    <location>
        <position position="397"/>
    </location>
    <ligand>
        <name>Zn(2+)</name>
        <dbReference type="ChEBI" id="CHEBI:29105"/>
        <label>1</label>
    </ligand>
</feature>
<feature type="transmembrane region" description="Helical" evidence="6">
    <location>
        <begin position="121"/>
        <end position="137"/>
    </location>
</feature>
<gene>
    <name evidence="8" type="ORF">SteCoe_3830</name>
</gene>
<feature type="binding site" evidence="5">
    <location>
        <position position="509"/>
    </location>
    <ligand>
        <name>Zn(2+)</name>
        <dbReference type="ChEBI" id="CHEBI:29105"/>
        <label>1</label>
    </ligand>
</feature>
<evidence type="ECO:0000256" key="1">
    <source>
        <dbReference type="ARBA" id="ARBA00022723"/>
    </source>
</evidence>
<feature type="active site" description="Proton donor" evidence="3">
    <location>
        <position position="356"/>
    </location>
</feature>
<feature type="transmembrane region" description="Helical" evidence="6">
    <location>
        <begin position="143"/>
        <end position="159"/>
    </location>
</feature>
<evidence type="ECO:0000256" key="5">
    <source>
        <dbReference type="PIRSR" id="PIRSR623088-3"/>
    </source>
</evidence>
<dbReference type="InterPro" id="IPR003607">
    <property type="entry name" value="HD/PDEase_dom"/>
</dbReference>
<keyword evidence="9" id="KW-1185">Reference proteome</keyword>
<dbReference type="PANTHER" id="PTHR11347">
    <property type="entry name" value="CYCLIC NUCLEOTIDE PHOSPHODIESTERASE"/>
    <property type="match status" value="1"/>
</dbReference>
<dbReference type="Pfam" id="PF00233">
    <property type="entry name" value="PDEase_I"/>
    <property type="match status" value="1"/>
</dbReference>
<feature type="binding site" evidence="5">
    <location>
        <position position="397"/>
    </location>
    <ligand>
        <name>Zn(2+)</name>
        <dbReference type="ChEBI" id="CHEBI:29105"/>
        <label>2</label>
    </ligand>
</feature>
<evidence type="ECO:0000313" key="9">
    <source>
        <dbReference type="Proteomes" id="UP000187209"/>
    </source>
</evidence>
<keyword evidence="6" id="KW-0812">Transmembrane</keyword>
<dbReference type="EMBL" id="MPUH01000046">
    <property type="protein sequence ID" value="OMJ93250.1"/>
    <property type="molecule type" value="Genomic_DNA"/>
</dbReference>
<evidence type="ECO:0000256" key="3">
    <source>
        <dbReference type="PIRSR" id="PIRSR623088-1"/>
    </source>
</evidence>
<dbReference type="InterPro" id="IPR036971">
    <property type="entry name" value="PDEase_catalytic_dom_sf"/>
</dbReference>
<keyword evidence="6" id="KW-0472">Membrane</keyword>
<dbReference type="AlphaFoldDB" id="A0A1R2CW87"/>
<feature type="binding site" evidence="5">
    <location>
        <position position="396"/>
    </location>
    <ligand>
        <name>Zn(2+)</name>
        <dbReference type="ChEBI" id="CHEBI:29105"/>
        <label>1</label>
    </ligand>
</feature>
<dbReference type="Gene3D" id="1.10.1300.10">
    <property type="entry name" value="3'5'-cyclic nucleotide phosphodiesterase, catalytic domain"/>
    <property type="match status" value="1"/>
</dbReference>
<sequence length="643" mass="73865">MALYVSVFALSLLSLSNNIAYYTINGDLSVLIIGLILTFLLTIFLILFFISNKIYNKNCQKFLIPILYFLIGFCFVFEDPDVIRMFLHISDTPSYMPGLLSLIILSVTINHKVFLGPNSTFANLILGVLSFCLVVGQDEIRGRAVYLFLALVSFFIESLRQKFAQKKRIYVVKYDEIPIDKYSDLEFEEITTKLVETADLLSGIMSKPDDLEEPIKTCLTNIKIVSHCLQKKANIYTVKPKSVTRNMDEQDKIFIEESCFDQNMKSPTLIHNLSIKIQNEYPYGVNELMGLLKNISKDWNFNTFFFADCCNNNPVQVAGLYAFKHYNLDEIFKIPDTILKCFLKSLEGTYYNNPYHNSMHATDVMCSHLFLLCNSKLYKYSSSLDIMAGIVAALGHDAGHPARNNRFLVITKHEIAIQYNDISVLEMLHTSTLFQIILKPESGIFSNLTLDQWNLARKLVIEMILATDMSKHFELLGQFRGKYKIPESFELTNNDMKIELFRLIIKAADIGHAAKSIDLHNNWCRRVVEEFYTQGDLEKQLGLSVSMYCDRETTDISKSQAGFIKNIVLPLFCAVNFVLDSDFIENFCIEQLKINENYWVQRRKSIRGRSLILKDAEYVNHLNNLVVARNTVRKPSLPEKYLS</sequence>
<evidence type="ECO:0000259" key="7">
    <source>
        <dbReference type="PROSITE" id="PS51845"/>
    </source>
</evidence>
<dbReference type="Proteomes" id="UP000187209">
    <property type="component" value="Unassembled WGS sequence"/>
</dbReference>
<feature type="binding site" evidence="5">
    <location>
        <position position="360"/>
    </location>
    <ligand>
        <name>Zn(2+)</name>
        <dbReference type="ChEBI" id="CHEBI:29105"/>
        <label>1</label>
    </ligand>
</feature>
<dbReference type="SUPFAM" id="SSF109604">
    <property type="entry name" value="HD-domain/PDEase-like"/>
    <property type="match status" value="1"/>
</dbReference>